<feature type="signal peptide" evidence="1">
    <location>
        <begin position="1"/>
        <end position="19"/>
    </location>
</feature>
<organism evidence="2 3">
    <name type="scientific">Sedimentisphaera salicampi</name>
    <dbReference type="NCBI Taxonomy" id="1941349"/>
    <lineage>
        <taxon>Bacteria</taxon>
        <taxon>Pseudomonadati</taxon>
        <taxon>Planctomycetota</taxon>
        <taxon>Phycisphaerae</taxon>
        <taxon>Sedimentisphaerales</taxon>
        <taxon>Sedimentisphaeraceae</taxon>
        <taxon>Sedimentisphaera</taxon>
    </lineage>
</organism>
<dbReference type="EMBL" id="CP021023">
    <property type="protein sequence ID" value="ARN55698.1"/>
    <property type="molecule type" value="Genomic_DNA"/>
</dbReference>
<proteinExistence type="predicted"/>
<keyword evidence="3" id="KW-1185">Reference proteome</keyword>
<evidence type="ECO:0008006" key="4">
    <source>
        <dbReference type="Google" id="ProtNLM"/>
    </source>
</evidence>
<protein>
    <recommendedName>
        <fullName evidence="4">PEP-CTERM protein-sorting domain-containing protein</fullName>
    </recommendedName>
</protein>
<dbReference type="NCBIfam" id="TIGR02595">
    <property type="entry name" value="PEP_CTERM"/>
    <property type="match status" value="1"/>
</dbReference>
<dbReference type="RefSeq" id="WP_085754430.1">
    <property type="nucleotide sequence ID" value="NZ_CP021023.1"/>
</dbReference>
<evidence type="ECO:0000256" key="1">
    <source>
        <dbReference type="SAM" id="SignalP"/>
    </source>
</evidence>
<evidence type="ECO:0000313" key="3">
    <source>
        <dbReference type="Proteomes" id="UP000193334"/>
    </source>
</evidence>
<dbReference type="InterPro" id="IPR013424">
    <property type="entry name" value="Ice-binding_C"/>
</dbReference>
<accession>A0A1W6LIT2</accession>
<name>A0A1W6LIT2_9BACT</name>
<keyword evidence="1" id="KW-0732">Signal</keyword>
<gene>
    <name evidence="2" type="ORF">STSP1_00061</name>
</gene>
<reference evidence="3" key="1">
    <citation type="submission" date="2017-04" db="EMBL/GenBank/DDBJ databases">
        <title>Comparative genomics and description of representatives of a novel lineage of planctomycetes thriving in anoxic sediments.</title>
        <authorList>
            <person name="Spring S."/>
            <person name="Bunk B."/>
            <person name="Sproer C."/>
        </authorList>
    </citation>
    <scope>NUCLEOTIDE SEQUENCE [LARGE SCALE GENOMIC DNA]</scope>
    <source>
        <strain evidence="3">ST-PulAB-D4</strain>
    </source>
</reference>
<dbReference type="AlphaFoldDB" id="A0A1W6LIT2"/>
<dbReference type="Proteomes" id="UP000193334">
    <property type="component" value="Chromosome"/>
</dbReference>
<sequence precursor="true">MKKMLVVFAFCFAVFNAEGAVDWDIYDDASIQDGDVYLAVNIYDNPPEQTVVNMTGGDISFCNIFDSAQLNCSGCEISFLDTYNNSVVSVNANAGLDLIDMYDSSTVFLHNGAENVSNIRIYNDSLLHIYGYSLKIEPLWVEGYSVDDEWFTINFRNSFIPEDHIILHEVPEPSTILLLGSASGIVVSRQKNKS</sequence>
<evidence type="ECO:0000313" key="2">
    <source>
        <dbReference type="EMBL" id="ARN55698.1"/>
    </source>
</evidence>
<dbReference type="KEGG" id="pbp:STSP1_00061"/>
<feature type="chain" id="PRO_5012709798" description="PEP-CTERM protein-sorting domain-containing protein" evidence="1">
    <location>
        <begin position="20"/>
        <end position="194"/>
    </location>
</feature>
<dbReference type="STRING" id="1941349.STSP1_00061"/>